<evidence type="ECO:0000313" key="1">
    <source>
        <dbReference type="EMBL" id="SCG70319.1"/>
    </source>
</evidence>
<organism evidence="1 2">
    <name type="scientific">Micromonospora humi</name>
    <dbReference type="NCBI Taxonomy" id="745366"/>
    <lineage>
        <taxon>Bacteria</taxon>
        <taxon>Bacillati</taxon>
        <taxon>Actinomycetota</taxon>
        <taxon>Actinomycetes</taxon>
        <taxon>Micromonosporales</taxon>
        <taxon>Micromonosporaceae</taxon>
        <taxon>Micromonospora</taxon>
    </lineage>
</organism>
<accession>A0A1C5JJC1</accession>
<dbReference type="Proteomes" id="UP000199360">
    <property type="component" value="Unassembled WGS sequence"/>
</dbReference>
<evidence type="ECO:0000313" key="2">
    <source>
        <dbReference type="Proteomes" id="UP000199360"/>
    </source>
</evidence>
<dbReference type="Gene3D" id="3.40.50.280">
    <property type="entry name" value="Cobalamin-binding domain"/>
    <property type="match status" value="1"/>
</dbReference>
<gene>
    <name evidence="1" type="ORF">GA0070213_111123</name>
</gene>
<keyword evidence="2" id="KW-1185">Reference proteome</keyword>
<dbReference type="AlphaFoldDB" id="A0A1C5JJC1"/>
<protein>
    <submittedName>
        <fullName evidence="1">Uncharacterized protein</fullName>
    </submittedName>
</protein>
<reference evidence="2" key="1">
    <citation type="submission" date="2016-06" db="EMBL/GenBank/DDBJ databases">
        <authorList>
            <person name="Varghese N."/>
            <person name="Submissions Spin"/>
        </authorList>
    </citation>
    <scope>NUCLEOTIDE SEQUENCE [LARGE SCALE GENOMIC DNA]</scope>
    <source>
        <strain evidence="2">DSM 45647</strain>
    </source>
</reference>
<dbReference type="InterPro" id="IPR036724">
    <property type="entry name" value="Cobalamin-bd_sf"/>
</dbReference>
<sequence length="204" mass="21360">MPAGAAETARKRLLAAAEDLDDNQVAGLVLDLAAEAGVAPVWEQVCLPLLGGLRGESPADIAVEHALSEGVRVGLDVFRRDPSRPLPARGLLLAGAEHETHCLGLHALAAALRERGRGCLHLGPALPWSALAGAAARVRPRVVVVWSQSPLTGRAYRLVRLRRDLPGVRVLAAGPGWIEPFPPPLRLTTLPEAIAACLQGGAPS</sequence>
<dbReference type="OrthoDB" id="3384348at2"/>
<dbReference type="GO" id="GO:0046872">
    <property type="term" value="F:metal ion binding"/>
    <property type="evidence" value="ECO:0007669"/>
    <property type="project" value="InterPro"/>
</dbReference>
<dbReference type="SUPFAM" id="SSF52242">
    <property type="entry name" value="Cobalamin (vitamin B12)-binding domain"/>
    <property type="match status" value="1"/>
</dbReference>
<dbReference type="EMBL" id="FMDM01000011">
    <property type="protein sequence ID" value="SCG70319.1"/>
    <property type="molecule type" value="Genomic_DNA"/>
</dbReference>
<proteinExistence type="predicted"/>
<dbReference type="STRING" id="745366.GA0070213_111123"/>
<name>A0A1C5JJC1_9ACTN</name>
<dbReference type="GO" id="GO:0031419">
    <property type="term" value="F:cobalamin binding"/>
    <property type="evidence" value="ECO:0007669"/>
    <property type="project" value="InterPro"/>
</dbReference>